<evidence type="ECO:0000313" key="2">
    <source>
        <dbReference type="Proteomes" id="UP001253287"/>
    </source>
</evidence>
<sequence length="178" mass="20772">MIVNELKKVKTFEVQNTVPVSLISKYTDIPVVTLRKWHEDHDRLEKARYNAIHNLYLFTLKYDFYLKNYANTSLTFSAMLKKGVIIADSNNILASAKLLLDRSYLAKSNFSLKSVSRKINIDYSLLKRYQKDPNKLETIAWNKVYRLAQAKEVIDIVDAFSTAIFRRTLENDNYSGRH</sequence>
<reference evidence="1" key="1">
    <citation type="submission" date="2023-08" db="EMBL/GenBank/DDBJ databases">
        <title>Lactobacillus from the Female Urinary Tract.</title>
        <authorList>
            <person name="Stegman N."/>
            <person name="Jackson B."/>
            <person name="Steiling M."/>
            <person name="Sedano C."/>
            <person name="Wolfe A."/>
            <person name="Putonti C."/>
        </authorList>
    </citation>
    <scope>NUCLEOTIDE SEQUENCE</scope>
    <source>
        <strain evidence="1">UMB5661</strain>
    </source>
</reference>
<comment type="caution">
    <text evidence="1">The sequence shown here is derived from an EMBL/GenBank/DDBJ whole genome shotgun (WGS) entry which is preliminary data.</text>
</comment>
<organism evidence="1 2">
    <name type="scientific">Lactobacillus crispatus</name>
    <dbReference type="NCBI Taxonomy" id="47770"/>
    <lineage>
        <taxon>Bacteria</taxon>
        <taxon>Bacillati</taxon>
        <taxon>Bacillota</taxon>
        <taxon>Bacilli</taxon>
        <taxon>Lactobacillales</taxon>
        <taxon>Lactobacillaceae</taxon>
        <taxon>Lactobacillus</taxon>
    </lineage>
</organism>
<evidence type="ECO:0000313" key="1">
    <source>
        <dbReference type="EMBL" id="MDT9609358.1"/>
    </source>
</evidence>
<dbReference type="RefSeq" id="WP_118992359.1">
    <property type="nucleotide sequence ID" value="NZ_CP083391.1"/>
</dbReference>
<dbReference type="AlphaFoldDB" id="A0AAW8WMF2"/>
<dbReference type="Proteomes" id="UP001253287">
    <property type="component" value="Unassembled WGS sequence"/>
</dbReference>
<accession>A0AAW8WMF2</accession>
<proteinExistence type="predicted"/>
<gene>
    <name evidence="1" type="ORF">RON39_04340</name>
</gene>
<protein>
    <submittedName>
        <fullName evidence="1">Uncharacterized protein</fullName>
    </submittedName>
</protein>
<dbReference type="EMBL" id="JAVTXN010000015">
    <property type="protein sequence ID" value="MDT9609358.1"/>
    <property type="molecule type" value="Genomic_DNA"/>
</dbReference>
<name>A0AAW8WMF2_9LACO</name>